<dbReference type="AlphaFoldDB" id="A0A1T4Z056"/>
<dbReference type="PANTHER" id="PTHR38839">
    <property type="entry name" value="TRANSCRIPTIONAL REGULATOR WHID-RELATED"/>
    <property type="match status" value="1"/>
</dbReference>
<dbReference type="Pfam" id="PF02467">
    <property type="entry name" value="Whib"/>
    <property type="match status" value="1"/>
</dbReference>
<dbReference type="GO" id="GO:0047134">
    <property type="term" value="F:protein-disulfide reductase [NAD(P)H] activity"/>
    <property type="evidence" value="ECO:0007669"/>
    <property type="project" value="TreeGrafter"/>
</dbReference>
<keyword evidence="9 12" id="KW-0238">DNA-binding</keyword>
<evidence type="ECO:0000256" key="4">
    <source>
        <dbReference type="ARBA" id="ARBA00022490"/>
    </source>
</evidence>
<keyword evidence="4 12" id="KW-0963">Cytoplasm</keyword>
<comment type="subcellular location">
    <subcellularLocation>
        <location evidence="1 12">Cytoplasm</location>
    </subcellularLocation>
</comment>
<keyword evidence="3 12" id="KW-0004">4Fe-4S</keyword>
<evidence type="ECO:0000256" key="5">
    <source>
        <dbReference type="ARBA" id="ARBA00022723"/>
    </source>
</evidence>
<evidence type="ECO:0000256" key="7">
    <source>
        <dbReference type="ARBA" id="ARBA00023014"/>
    </source>
</evidence>
<dbReference type="GO" id="GO:0005737">
    <property type="term" value="C:cytoplasm"/>
    <property type="evidence" value="ECO:0007669"/>
    <property type="project" value="UniProtKB-SubCell"/>
</dbReference>
<organism evidence="14 15">
    <name type="scientific">Aeromicrobium choanae</name>
    <dbReference type="NCBI Taxonomy" id="1736691"/>
    <lineage>
        <taxon>Bacteria</taxon>
        <taxon>Bacillati</taxon>
        <taxon>Actinomycetota</taxon>
        <taxon>Actinomycetes</taxon>
        <taxon>Propionibacteriales</taxon>
        <taxon>Nocardioidaceae</taxon>
        <taxon>Aeromicrobium</taxon>
    </lineage>
</organism>
<dbReference type="GO" id="GO:0045454">
    <property type="term" value="P:cell redox homeostasis"/>
    <property type="evidence" value="ECO:0007669"/>
    <property type="project" value="TreeGrafter"/>
</dbReference>
<accession>A0A1T4Z056</accession>
<feature type="binding site" evidence="12">
    <location>
        <position position="62"/>
    </location>
    <ligand>
        <name>[4Fe-4S] cluster</name>
        <dbReference type="ChEBI" id="CHEBI:49883"/>
    </ligand>
</feature>
<dbReference type="GO" id="GO:0051539">
    <property type="term" value="F:4 iron, 4 sulfur cluster binding"/>
    <property type="evidence" value="ECO:0007669"/>
    <property type="project" value="UniProtKB-UniRule"/>
</dbReference>
<reference evidence="15" key="1">
    <citation type="submission" date="2017-02" db="EMBL/GenBank/DDBJ databases">
        <authorList>
            <person name="Varghese N."/>
            <person name="Submissions S."/>
        </authorList>
    </citation>
    <scope>NUCLEOTIDE SEQUENCE [LARGE SCALE GENOMIC DNA]</scope>
    <source>
        <strain evidence="15">9H-4</strain>
    </source>
</reference>
<evidence type="ECO:0000256" key="3">
    <source>
        <dbReference type="ARBA" id="ARBA00022485"/>
    </source>
</evidence>
<sequence>MVNIKRLPSPIIESYEWQWEGACMGVDSSVFFSPEAERGMKRHRREESAKAVCATCPVIDRCREHALAVQEPYGVWGGLTESERSEILAGRQAAAG</sequence>
<evidence type="ECO:0000256" key="1">
    <source>
        <dbReference type="ARBA" id="ARBA00004496"/>
    </source>
</evidence>
<evidence type="ECO:0000256" key="9">
    <source>
        <dbReference type="ARBA" id="ARBA00023125"/>
    </source>
</evidence>
<evidence type="ECO:0000256" key="11">
    <source>
        <dbReference type="ARBA" id="ARBA00023163"/>
    </source>
</evidence>
<comment type="similarity">
    <text evidence="2 12">Belongs to the WhiB family.</text>
</comment>
<keyword evidence="7 12" id="KW-0411">Iron-sulfur</keyword>
<name>A0A1T4Z056_9ACTN</name>
<keyword evidence="15" id="KW-1185">Reference proteome</keyword>
<evidence type="ECO:0000256" key="12">
    <source>
        <dbReference type="HAMAP-Rule" id="MF_01479"/>
    </source>
</evidence>
<dbReference type="PANTHER" id="PTHR38839:SF5">
    <property type="entry name" value="TRANSCRIPTIONAL REGULATOR WHID"/>
    <property type="match status" value="1"/>
</dbReference>
<evidence type="ECO:0000259" key="13">
    <source>
        <dbReference type="PROSITE" id="PS51674"/>
    </source>
</evidence>
<dbReference type="Proteomes" id="UP000191040">
    <property type="component" value="Chromosome I"/>
</dbReference>
<gene>
    <name evidence="12" type="primary">whiB</name>
    <name evidence="14" type="ORF">SAMN06295964_1497</name>
</gene>
<feature type="binding site" evidence="12">
    <location>
        <position position="53"/>
    </location>
    <ligand>
        <name>[4Fe-4S] cluster</name>
        <dbReference type="ChEBI" id="CHEBI:49883"/>
    </ligand>
</feature>
<dbReference type="HAMAP" id="MF_01479">
    <property type="entry name" value="WhiB"/>
    <property type="match status" value="1"/>
</dbReference>
<comment type="function">
    <text evidence="12">Acts as a transcriptional regulator. Probably redox-responsive. The apo- but not holo-form probably binds DNA.</text>
</comment>
<dbReference type="PROSITE" id="PS51674">
    <property type="entry name" value="4FE4S_WBL"/>
    <property type="match status" value="1"/>
</dbReference>
<evidence type="ECO:0000256" key="6">
    <source>
        <dbReference type="ARBA" id="ARBA00023004"/>
    </source>
</evidence>
<comment type="cofactor">
    <cofactor evidence="12">
        <name>[4Fe-4S] cluster</name>
        <dbReference type="ChEBI" id="CHEBI:49883"/>
    </cofactor>
    <text evidence="12">Binds 1 [4Fe-4S] cluster per subunit. Following nitrosylation of the [4Fe-4S] cluster binds 1 [4Fe-8(NO)] cluster per subunit.</text>
</comment>
<dbReference type="OrthoDB" id="4954884at2"/>
<feature type="binding site" evidence="12">
    <location>
        <position position="56"/>
    </location>
    <ligand>
        <name>[4Fe-4S] cluster</name>
        <dbReference type="ChEBI" id="CHEBI:49883"/>
    </ligand>
</feature>
<comment type="PTM">
    <text evidence="12">The Fe-S cluster can be nitrosylated by nitric oxide (NO).</text>
</comment>
<dbReference type="InterPro" id="IPR003482">
    <property type="entry name" value="Whib"/>
</dbReference>
<proteinExistence type="inferred from homology"/>
<evidence type="ECO:0000256" key="10">
    <source>
        <dbReference type="ARBA" id="ARBA00023157"/>
    </source>
</evidence>
<keyword evidence="6 12" id="KW-0408">Iron</keyword>
<evidence type="ECO:0000313" key="15">
    <source>
        <dbReference type="Proteomes" id="UP000191040"/>
    </source>
</evidence>
<evidence type="ECO:0000313" key="14">
    <source>
        <dbReference type="EMBL" id="SKB06941.1"/>
    </source>
</evidence>
<evidence type="ECO:0000256" key="8">
    <source>
        <dbReference type="ARBA" id="ARBA00023015"/>
    </source>
</evidence>
<dbReference type="GO" id="GO:0045892">
    <property type="term" value="P:negative regulation of DNA-templated transcription"/>
    <property type="evidence" value="ECO:0007669"/>
    <property type="project" value="TreeGrafter"/>
</dbReference>
<dbReference type="GO" id="GO:0003677">
    <property type="term" value="F:DNA binding"/>
    <property type="evidence" value="ECO:0007669"/>
    <property type="project" value="UniProtKB-UniRule"/>
</dbReference>
<evidence type="ECO:0000256" key="2">
    <source>
        <dbReference type="ARBA" id="ARBA00006597"/>
    </source>
</evidence>
<keyword evidence="5 12" id="KW-0479">Metal-binding</keyword>
<keyword evidence="11 12" id="KW-0804">Transcription</keyword>
<dbReference type="EMBL" id="LT796768">
    <property type="protein sequence ID" value="SKB06941.1"/>
    <property type="molecule type" value="Genomic_DNA"/>
</dbReference>
<dbReference type="InterPro" id="IPR034768">
    <property type="entry name" value="4FE4S_WBL"/>
</dbReference>
<keyword evidence="10 12" id="KW-1015">Disulfide bond</keyword>
<dbReference type="GO" id="GO:0035731">
    <property type="term" value="F:dinitrosyl-iron complex binding"/>
    <property type="evidence" value="ECO:0007669"/>
    <property type="project" value="UniProtKB-UniRule"/>
</dbReference>
<dbReference type="STRING" id="1736691.SAMN06295964_1497"/>
<feature type="binding site" evidence="12">
    <location>
        <position position="23"/>
    </location>
    <ligand>
        <name>[4Fe-4S] cluster</name>
        <dbReference type="ChEBI" id="CHEBI:49883"/>
    </ligand>
</feature>
<protein>
    <recommendedName>
        <fullName evidence="12">Transcriptional regulator WhiB</fullName>
    </recommendedName>
</protein>
<dbReference type="RefSeq" id="WP_078699573.1">
    <property type="nucleotide sequence ID" value="NZ_LT796768.1"/>
</dbReference>
<dbReference type="GO" id="GO:0046872">
    <property type="term" value="F:metal ion binding"/>
    <property type="evidence" value="ECO:0007669"/>
    <property type="project" value="UniProtKB-KW"/>
</dbReference>
<comment type="PTM">
    <text evidence="12">Upon Fe-S cluster removal intramolecular disulfide bonds are formed.</text>
</comment>
<feature type="domain" description="4Fe-4S Wbl-type" evidence="13">
    <location>
        <begin position="22"/>
        <end position="86"/>
    </location>
</feature>
<keyword evidence="8 12" id="KW-0805">Transcription regulation</keyword>